<dbReference type="PANTHER" id="PTHR18444:SF9">
    <property type="entry name" value="UPF0538 PROTEIN C2ORF76"/>
    <property type="match status" value="1"/>
</dbReference>
<sequence length="130" mass="14772">MTEAATSPVTVTVRLIRSFQHRNIRNLVIHDVDVTTTVSDFMELVRGRLKTAPALPPPFRNFAYDTFKIETQAFGFKTNDPVINREDDETLILQPGKSLGESGVKNETEISFFKLDDYLQYKQNPVHALS</sequence>
<reference evidence="2 3" key="1">
    <citation type="submission" date="2018-04" db="EMBL/GenBank/DDBJ databases">
        <authorList>
            <person name="Zhang X."/>
            <person name="Yuan J."/>
            <person name="Li F."/>
            <person name="Xiang J."/>
        </authorList>
    </citation>
    <scope>NUCLEOTIDE SEQUENCE [LARGE SCALE GENOMIC DNA]</scope>
    <source>
        <tissue evidence="2">Muscle</tissue>
    </source>
</reference>
<dbReference type="STRING" id="6689.A0A423SJB3"/>
<comment type="caution">
    <text evidence="2">The sequence shown here is derived from an EMBL/GenBank/DDBJ whole genome shotgun (WGS) entry which is preliminary data.</text>
</comment>
<accession>A0A423SJB3</accession>
<dbReference type="InterPro" id="IPR018794">
    <property type="entry name" value="UPF0538"/>
</dbReference>
<protein>
    <submittedName>
        <fullName evidence="2">UPF0538 protein C2orf76-like protein</fullName>
    </submittedName>
</protein>
<comment type="similarity">
    <text evidence="1">Belongs to the UPF0538 family.</text>
</comment>
<dbReference type="Pfam" id="PF10209">
    <property type="entry name" value="DUF2340"/>
    <property type="match status" value="1"/>
</dbReference>
<evidence type="ECO:0000256" key="1">
    <source>
        <dbReference type="ARBA" id="ARBA00007176"/>
    </source>
</evidence>
<proteinExistence type="inferred from homology"/>
<dbReference type="PANTHER" id="PTHR18444">
    <property type="entry name" value="UPF0538 FAMILY MEMBER"/>
    <property type="match status" value="1"/>
</dbReference>
<dbReference type="OrthoDB" id="937at2759"/>
<organism evidence="2 3">
    <name type="scientific">Penaeus vannamei</name>
    <name type="common">Whiteleg shrimp</name>
    <name type="synonym">Litopenaeus vannamei</name>
    <dbReference type="NCBI Taxonomy" id="6689"/>
    <lineage>
        <taxon>Eukaryota</taxon>
        <taxon>Metazoa</taxon>
        <taxon>Ecdysozoa</taxon>
        <taxon>Arthropoda</taxon>
        <taxon>Crustacea</taxon>
        <taxon>Multicrustacea</taxon>
        <taxon>Malacostraca</taxon>
        <taxon>Eumalacostraca</taxon>
        <taxon>Eucarida</taxon>
        <taxon>Decapoda</taxon>
        <taxon>Dendrobranchiata</taxon>
        <taxon>Penaeoidea</taxon>
        <taxon>Penaeidae</taxon>
        <taxon>Penaeus</taxon>
    </lineage>
</organism>
<dbReference type="Proteomes" id="UP000283509">
    <property type="component" value="Unassembled WGS sequence"/>
</dbReference>
<dbReference type="EMBL" id="QCYY01003283">
    <property type="protein sequence ID" value="ROT64261.1"/>
    <property type="molecule type" value="Genomic_DNA"/>
</dbReference>
<evidence type="ECO:0000313" key="2">
    <source>
        <dbReference type="EMBL" id="ROT64261.1"/>
    </source>
</evidence>
<evidence type="ECO:0000313" key="3">
    <source>
        <dbReference type="Proteomes" id="UP000283509"/>
    </source>
</evidence>
<reference evidence="2 3" key="2">
    <citation type="submission" date="2019-01" db="EMBL/GenBank/DDBJ databases">
        <title>The decoding of complex shrimp genome reveals the adaptation for benthos swimmer, frequently molting mechanism and breeding impact on genome.</title>
        <authorList>
            <person name="Sun Y."/>
            <person name="Gao Y."/>
            <person name="Yu Y."/>
        </authorList>
    </citation>
    <scope>NUCLEOTIDE SEQUENCE [LARGE SCALE GENOMIC DNA]</scope>
    <source>
        <tissue evidence="2">Muscle</tissue>
    </source>
</reference>
<name>A0A423SJB3_PENVA</name>
<keyword evidence="3" id="KW-1185">Reference proteome</keyword>
<dbReference type="AlphaFoldDB" id="A0A423SJB3"/>
<gene>
    <name evidence="2" type="ORF">C7M84_017807</name>
</gene>